<accession>A0AAE3CK92</accession>
<evidence type="ECO:0000256" key="1">
    <source>
        <dbReference type="SAM" id="MobiDB-lite"/>
    </source>
</evidence>
<proteinExistence type="predicted"/>
<dbReference type="Proteomes" id="UP001197378">
    <property type="component" value="Unassembled WGS sequence"/>
</dbReference>
<name>A0AAE3CK92_9PROT</name>
<keyword evidence="4" id="KW-1185">Reference proteome</keyword>
<evidence type="ECO:0000259" key="2">
    <source>
        <dbReference type="Pfam" id="PF18821"/>
    </source>
</evidence>
<evidence type="ECO:0000313" key="4">
    <source>
        <dbReference type="Proteomes" id="UP001197378"/>
    </source>
</evidence>
<organism evidence="3 4">
    <name type="scientific">Igneacidithiobacillus copahuensis</name>
    <dbReference type="NCBI Taxonomy" id="2724909"/>
    <lineage>
        <taxon>Bacteria</taxon>
        <taxon>Pseudomonadati</taxon>
        <taxon>Pseudomonadota</taxon>
        <taxon>Acidithiobacillia</taxon>
        <taxon>Acidithiobacillales</taxon>
        <taxon>Acidithiobacillaceae</taxon>
        <taxon>Igneacidithiobacillus</taxon>
    </lineage>
</organism>
<dbReference type="RefSeq" id="WP_215885579.1">
    <property type="nucleotide sequence ID" value="NZ_JAAXYO010000123.1"/>
</dbReference>
<feature type="region of interest" description="Disordered" evidence="1">
    <location>
        <begin position="269"/>
        <end position="298"/>
    </location>
</feature>
<feature type="domain" description="Large polyvalent protein-associated" evidence="2">
    <location>
        <begin position="179"/>
        <end position="253"/>
    </location>
</feature>
<dbReference type="InterPro" id="IPR040677">
    <property type="entry name" value="LPD7"/>
</dbReference>
<protein>
    <recommendedName>
        <fullName evidence="2">Large polyvalent protein-associated domain-containing protein</fullName>
    </recommendedName>
</protein>
<gene>
    <name evidence="3" type="ORF">HFQ13_08415</name>
</gene>
<feature type="region of interest" description="Disordered" evidence="1">
    <location>
        <begin position="125"/>
        <end position="168"/>
    </location>
</feature>
<comment type="caution">
    <text evidence="3">The sequence shown here is derived from an EMBL/GenBank/DDBJ whole genome shotgun (WGS) entry which is preliminary data.</text>
</comment>
<feature type="compositionally biased region" description="Basic and acidic residues" evidence="1">
    <location>
        <begin position="125"/>
        <end position="134"/>
    </location>
</feature>
<reference evidence="3" key="1">
    <citation type="journal article" date="2021" name="ISME J.">
        <title>Genomic evolution of the class Acidithiobacillia: deep-branching Proteobacteria living in extreme acidic conditions.</title>
        <authorList>
            <person name="Moya-Beltran A."/>
            <person name="Beard S."/>
            <person name="Rojas-Villalobos C."/>
            <person name="Issotta F."/>
            <person name="Gallardo Y."/>
            <person name="Ulloa R."/>
            <person name="Giaveno A."/>
            <person name="Degli Esposti M."/>
            <person name="Johnson D.B."/>
            <person name="Quatrini R."/>
        </authorList>
    </citation>
    <scope>NUCLEOTIDE SEQUENCE</scope>
    <source>
        <strain evidence="3">VAN18-1</strain>
    </source>
</reference>
<dbReference type="AlphaFoldDB" id="A0AAE3CK92"/>
<evidence type="ECO:0000313" key="3">
    <source>
        <dbReference type="EMBL" id="MBU2788225.1"/>
    </source>
</evidence>
<dbReference type="EMBL" id="JAAXYO010000123">
    <property type="protein sequence ID" value="MBU2788225.1"/>
    <property type="molecule type" value="Genomic_DNA"/>
</dbReference>
<sequence length="298" mass="33239">MAAQIDYLFSYGPLDVLNMHEENSKGLHVVHADMNTTAFIPVADPLHREVQTLIEKNPHSRGFVANQIFAQVEAHGLWNARELDADGVTFGPSQKVEQQQKVEMEHDGLPKPGKLDLAVDPEIKKPAPLEKPVVEPEQPWPQAPETKPLFPQEPRAAEPEKATNRPSFARQKPVPILAHKNRPLVLDYGDHITVTRRAMLGIGRTAQEKRELAVGTALQAAVQRFGQPVHFEGHPAFLKQTAEMAVKMGIQLEPGNKLAAEIYQKALKDQEQSRAPRGNVLGPARQQPQKQQDQDLER</sequence>
<dbReference type="Pfam" id="PF18821">
    <property type="entry name" value="LPD7"/>
    <property type="match status" value="1"/>
</dbReference>